<dbReference type="Gene3D" id="3.40.50.2000">
    <property type="entry name" value="Glycogen Phosphorylase B"/>
    <property type="match status" value="3"/>
</dbReference>
<dbReference type="Pfam" id="PF00534">
    <property type="entry name" value="Glycos_transf_1"/>
    <property type="match status" value="1"/>
</dbReference>
<keyword evidence="1 3" id="KW-0808">Transferase</keyword>
<reference evidence="3 4" key="1">
    <citation type="submission" date="2018-06" db="EMBL/GenBank/DDBJ databases">
        <authorList>
            <consortium name="Pathogen Informatics"/>
            <person name="Doyle S."/>
        </authorList>
    </citation>
    <scope>NUCLEOTIDE SEQUENCE [LARGE SCALE GENOMIC DNA]</scope>
    <source>
        <strain evidence="3 4">NCTC10289</strain>
    </source>
</reference>
<evidence type="ECO:0000256" key="1">
    <source>
        <dbReference type="ARBA" id="ARBA00022679"/>
    </source>
</evidence>
<evidence type="ECO:0000313" key="3">
    <source>
        <dbReference type="EMBL" id="STC79967.1"/>
    </source>
</evidence>
<dbReference type="SUPFAM" id="SSF53756">
    <property type="entry name" value="UDP-Glycosyltransferase/glycogen phosphorylase"/>
    <property type="match status" value="2"/>
</dbReference>
<evidence type="ECO:0000259" key="2">
    <source>
        <dbReference type="Pfam" id="PF00534"/>
    </source>
</evidence>
<accession>A0A376D1E9</accession>
<dbReference type="Proteomes" id="UP000254287">
    <property type="component" value="Unassembled WGS sequence"/>
</dbReference>
<dbReference type="RefSeq" id="WP_181815386.1">
    <property type="nucleotide sequence ID" value="NZ_CP069533.1"/>
</dbReference>
<evidence type="ECO:0000313" key="4">
    <source>
        <dbReference type="Proteomes" id="UP000254287"/>
    </source>
</evidence>
<dbReference type="CDD" id="cd03801">
    <property type="entry name" value="GT4_PimA-like"/>
    <property type="match status" value="1"/>
</dbReference>
<feature type="domain" description="Glycosyl transferase family 1" evidence="2">
    <location>
        <begin position="540"/>
        <end position="671"/>
    </location>
</feature>
<dbReference type="InterPro" id="IPR001296">
    <property type="entry name" value="Glyco_trans_1"/>
</dbReference>
<proteinExistence type="predicted"/>
<organism evidence="3 4">
    <name type="scientific">Corynebacterium minutissimum</name>
    <dbReference type="NCBI Taxonomy" id="38301"/>
    <lineage>
        <taxon>Bacteria</taxon>
        <taxon>Bacillati</taxon>
        <taxon>Actinomycetota</taxon>
        <taxon>Actinomycetes</taxon>
        <taxon>Mycobacteriales</taxon>
        <taxon>Corynebacteriaceae</taxon>
        <taxon>Corynebacterium</taxon>
    </lineage>
</organism>
<name>A0A376D1E9_9CORY</name>
<gene>
    <name evidence="3" type="ORF">NCTC10289_01993</name>
</gene>
<dbReference type="PANTHER" id="PTHR12526">
    <property type="entry name" value="GLYCOSYLTRANSFERASE"/>
    <property type="match status" value="1"/>
</dbReference>
<protein>
    <submittedName>
        <fullName evidence="3">Glycosyl transferases group 1</fullName>
    </submittedName>
</protein>
<dbReference type="AlphaFoldDB" id="A0A376D1E9"/>
<dbReference type="GO" id="GO:0016757">
    <property type="term" value="F:glycosyltransferase activity"/>
    <property type="evidence" value="ECO:0007669"/>
    <property type="project" value="InterPro"/>
</dbReference>
<sequence length="734" mass="82360">MSAVVVYGDTNANIIDGSSVWLMSVSEVLSGVFDEVHLLLKAVPENDTLLQAIRPIANIEVHAPSVVAEDGVLDAESAAELAQELVAKTGAEAVVVRGLEAAFEFTSKEKLSPIVWAYVTDLPFPPSKLSDTNLNRLHHIAAHSKRVFAQTEAARSYWEGLVPQAAGKVILIPPMIPWYAYGKVEEDERRQHDLRLIYAGKLAKEWRTLEMLELPRVLRKRGVNATLEVVGTKFNRARNDPTWVSRMRAALEEADRDSSSGVSWLGGLPRHESVSRIKRADIGLGWRSRELDSSLELSTKALEYASTGTAPVVNLTEDHKSLFGATYPFFVSAEATVEEIADTIIAGLPKLKESQAGVRSVAEYFSMENAQKRLSESFKRAGLLGQKPRARSSKPVRLVVASHDLKFMGELMDYLETSPEFEVRIDRWATLHEHDVSASEALAGWADVVFCEWAGPSLSWYSQNLPHGVALVARLHRFELNGPWMRQVKWENVDRVVFVSDWIRRQAIQRFPLSDVGTAVIPNSVDTYDFNRPKVGNAQFTLGLVGMVPFLKRPDRALDFLEQLLEVDDRYILRIKGRMPWEYPHVWSDSVEKQLYLDFFERVSTNSVLQEHVVFDGFSADVASWFRSIGFILSCSELESFHLAPAEGMAAGAIPLLWKRDGAREVFGSYAVHTGHNERLSKVLELRGAQSFNQAMIRSKTFASQWDVSTVLPAWRELFLGLAKSSDKTKRKRR</sequence>
<dbReference type="EMBL" id="UFXP01000001">
    <property type="protein sequence ID" value="STC79967.1"/>
    <property type="molecule type" value="Genomic_DNA"/>
</dbReference>